<accession>A0A1I5GDM1</accession>
<proteinExistence type="predicted"/>
<dbReference type="AlphaFoldDB" id="A0A1I5GDM1"/>
<dbReference type="Proteomes" id="UP000199564">
    <property type="component" value="Unassembled WGS sequence"/>
</dbReference>
<evidence type="ECO:0000313" key="1">
    <source>
        <dbReference type="EMBL" id="SFO34145.1"/>
    </source>
</evidence>
<evidence type="ECO:0000313" key="2">
    <source>
        <dbReference type="Proteomes" id="UP000199564"/>
    </source>
</evidence>
<protein>
    <submittedName>
        <fullName evidence="1">Uncharacterized protein</fullName>
    </submittedName>
</protein>
<dbReference type="EMBL" id="FOVW01000005">
    <property type="protein sequence ID" value="SFO34145.1"/>
    <property type="molecule type" value="Genomic_DNA"/>
</dbReference>
<gene>
    <name evidence="1" type="ORF">SAMN04488519_105332</name>
</gene>
<sequence>MKITRKEGKFPTVTEKIETKMIPIENQVDKNFNHKKRKSFSVAQGESYWLLSY</sequence>
<dbReference type="STRING" id="226506.SAMN04488519_105332"/>
<reference evidence="2" key="1">
    <citation type="submission" date="2016-10" db="EMBL/GenBank/DDBJ databases">
        <authorList>
            <person name="Varghese N."/>
            <person name="Submissions S."/>
        </authorList>
    </citation>
    <scope>NUCLEOTIDE SEQUENCE [LARGE SCALE GENOMIC DNA]</scope>
    <source>
        <strain evidence="2">DSM 15282</strain>
    </source>
</reference>
<organism evidence="1 2">
    <name type="scientific">Algoriphagus ornithinivorans</name>
    <dbReference type="NCBI Taxonomy" id="226506"/>
    <lineage>
        <taxon>Bacteria</taxon>
        <taxon>Pseudomonadati</taxon>
        <taxon>Bacteroidota</taxon>
        <taxon>Cytophagia</taxon>
        <taxon>Cytophagales</taxon>
        <taxon>Cyclobacteriaceae</taxon>
        <taxon>Algoriphagus</taxon>
    </lineage>
</organism>
<keyword evidence="2" id="KW-1185">Reference proteome</keyword>
<name>A0A1I5GDM1_9BACT</name>